<accession>A0ABT4RDJ2</accession>
<feature type="region of interest" description="Disordered" evidence="1">
    <location>
        <begin position="176"/>
        <end position="204"/>
    </location>
</feature>
<feature type="compositionally biased region" description="Basic and acidic residues" evidence="1">
    <location>
        <begin position="137"/>
        <end position="152"/>
    </location>
</feature>
<dbReference type="SUPFAM" id="SSF50346">
    <property type="entry name" value="PRC-barrel domain"/>
    <property type="match status" value="1"/>
</dbReference>
<gene>
    <name evidence="4" type="ORF">OJ962_03785</name>
</gene>
<protein>
    <submittedName>
        <fullName evidence="4">PRC and DUF2382 domain-containing protein</fullName>
    </submittedName>
</protein>
<keyword evidence="5" id="KW-1185">Reference proteome</keyword>
<proteinExistence type="predicted"/>
<evidence type="ECO:0000259" key="2">
    <source>
        <dbReference type="Pfam" id="PF05239"/>
    </source>
</evidence>
<organism evidence="4 5">
    <name type="scientific">Solirubrobacter deserti</name>
    <dbReference type="NCBI Taxonomy" id="2282478"/>
    <lineage>
        <taxon>Bacteria</taxon>
        <taxon>Bacillati</taxon>
        <taxon>Actinomycetota</taxon>
        <taxon>Thermoleophilia</taxon>
        <taxon>Solirubrobacterales</taxon>
        <taxon>Solirubrobacteraceae</taxon>
        <taxon>Solirubrobacter</taxon>
    </lineage>
</organism>
<comment type="caution">
    <text evidence="4">The sequence shown here is derived from an EMBL/GenBank/DDBJ whole genome shotgun (WGS) entry which is preliminary data.</text>
</comment>
<sequence>MATTPSDVLSWRGQTLIDAHDEKIGKIEEIYLDADTNEPEWALVTTGMFGNKQSFVPIQGATDGADGNGIRVPFEKATVKDAPKIEPDGALSPQEEDALYRHYGRDEAGSSRQGQPLATGERGGPGQDTSGPNTDDAMTRSEEELRVGTTEREAGRVRLKKYIVEDQVTETVPVRREEVRVEREPITDANRGDALDGPDLSEEEHEVVLHAEEAVVDKKTVPKERVRLDKDVTTTEETVTDTVRSERVDVDDARR</sequence>
<dbReference type="InterPro" id="IPR027275">
    <property type="entry name" value="PRC-brl_dom"/>
</dbReference>
<reference evidence="4" key="1">
    <citation type="submission" date="2022-10" db="EMBL/GenBank/DDBJ databases">
        <title>The WGS of Solirubrobacter sp. CPCC 204708.</title>
        <authorList>
            <person name="Jiang Z."/>
        </authorList>
    </citation>
    <scope>NUCLEOTIDE SEQUENCE</scope>
    <source>
        <strain evidence="4">CPCC 204708</strain>
    </source>
</reference>
<evidence type="ECO:0000313" key="4">
    <source>
        <dbReference type="EMBL" id="MDA0136604.1"/>
    </source>
</evidence>
<dbReference type="InterPro" id="IPR019060">
    <property type="entry name" value="DUF2382"/>
</dbReference>
<evidence type="ECO:0000256" key="1">
    <source>
        <dbReference type="SAM" id="MobiDB-lite"/>
    </source>
</evidence>
<evidence type="ECO:0000259" key="3">
    <source>
        <dbReference type="Pfam" id="PF09557"/>
    </source>
</evidence>
<name>A0ABT4RDJ2_9ACTN</name>
<dbReference type="InterPro" id="IPR052967">
    <property type="entry name" value="Stress_Response_Assoc"/>
</dbReference>
<dbReference type="InterPro" id="IPR014747">
    <property type="entry name" value="Bac_photo_RC_H_C"/>
</dbReference>
<feature type="domain" description="DUF2382" evidence="3">
    <location>
        <begin position="138"/>
        <end position="250"/>
    </location>
</feature>
<dbReference type="Pfam" id="PF05239">
    <property type="entry name" value="PRC"/>
    <property type="match status" value="1"/>
</dbReference>
<evidence type="ECO:0000313" key="5">
    <source>
        <dbReference type="Proteomes" id="UP001147700"/>
    </source>
</evidence>
<dbReference type="Proteomes" id="UP001147700">
    <property type="component" value="Unassembled WGS sequence"/>
</dbReference>
<feature type="compositionally biased region" description="Basic and acidic residues" evidence="1">
    <location>
        <begin position="243"/>
        <end position="255"/>
    </location>
</feature>
<dbReference type="Pfam" id="PF09557">
    <property type="entry name" value="DUF2382"/>
    <property type="match status" value="1"/>
</dbReference>
<dbReference type="EMBL" id="JAPCID010000005">
    <property type="protein sequence ID" value="MDA0136604.1"/>
    <property type="molecule type" value="Genomic_DNA"/>
</dbReference>
<feature type="compositionally biased region" description="Basic and acidic residues" evidence="1">
    <location>
        <begin position="176"/>
        <end position="194"/>
    </location>
</feature>
<dbReference type="PANTHER" id="PTHR38463:SF1">
    <property type="entry name" value="STRESS RESPONSE PROTEIN YSNF"/>
    <property type="match status" value="1"/>
</dbReference>
<feature type="region of interest" description="Disordered" evidence="1">
    <location>
        <begin position="232"/>
        <end position="255"/>
    </location>
</feature>
<feature type="region of interest" description="Disordered" evidence="1">
    <location>
        <begin position="106"/>
        <end position="152"/>
    </location>
</feature>
<dbReference type="RefSeq" id="WP_202952209.1">
    <property type="nucleotide sequence ID" value="NZ_JAPCID010000005.1"/>
</dbReference>
<feature type="domain" description="PRC-barrel" evidence="2">
    <location>
        <begin position="11"/>
        <end position="59"/>
    </location>
</feature>
<dbReference type="Gene3D" id="3.90.50.10">
    <property type="entry name" value="Photosynthetic Reaction Center, subunit H, domain 2"/>
    <property type="match status" value="1"/>
</dbReference>
<dbReference type="PANTHER" id="PTHR38463">
    <property type="entry name" value="STRESS RESPONSE PROTEIN YSNF"/>
    <property type="match status" value="1"/>
</dbReference>
<dbReference type="InterPro" id="IPR011033">
    <property type="entry name" value="PRC_barrel-like_sf"/>
</dbReference>